<reference evidence="2" key="1">
    <citation type="submission" date="2021-06" db="EMBL/GenBank/DDBJ databases">
        <authorList>
            <person name="Kallberg Y."/>
            <person name="Tangrot J."/>
            <person name="Rosling A."/>
        </authorList>
    </citation>
    <scope>NUCLEOTIDE SEQUENCE</scope>
    <source>
        <strain evidence="2">IN212</strain>
    </source>
</reference>
<feature type="region of interest" description="Disordered" evidence="1">
    <location>
        <begin position="59"/>
        <end position="106"/>
    </location>
</feature>
<evidence type="ECO:0000313" key="2">
    <source>
        <dbReference type="EMBL" id="CAG8823772.1"/>
    </source>
</evidence>
<evidence type="ECO:0000313" key="3">
    <source>
        <dbReference type="Proteomes" id="UP000789396"/>
    </source>
</evidence>
<gene>
    <name evidence="2" type="ORF">RFULGI_LOCUS19866</name>
</gene>
<organism evidence="2 3">
    <name type="scientific">Racocetra fulgida</name>
    <dbReference type="NCBI Taxonomy" id="60492"/>
    <lineage>
        <taxon>Eukaryota</taxon>
        <taxon>Fungi</taxon>
        <taxon>Fungi incertae sedis</taxon>
        <taxon>Mucoromycota</taxon>
        <taxon>Glomeromycotina</taxon>
        <taxon>Glomeromycetes</taxon>
        <taxon>Diversisporales</taxon>
        <taxon>Gigasporaceae</taxon>
        <taxon>Racocetra</taxon>
    </lineage>
</organism>
<comment type="caution">
    <text evidence="2">The sequence shown here is derived from an EMBL/GenBank/DDBJ whole genome shotgun (WGS) entry which is preliminary data.</text>
</comment>
<keyword evidence="3" id="KW-1185">Reference proteome</keyword>
<protein>
    <submittedName>
        <fullName evidence="2">6829_t:CDS:1</fullName>
    </submittedName>
</protein>
<sequence length="106" mass="12040">EPGENCTQSLINDWKMRKLETKQDYRCHRENSVISDSTVTDGSDQRCSDVLTLWDEISIKGSNNPSESSIVDQDIYDNSISHDSQQPLKRSQTECQSENSVGEEEI</sequence>
<dbReference type="EMBL" id="CAJVPZ010104291">
    <property type="protein sequence ID" value="CAG8823772.1"/>
    <property type="molecule type" value="Genomic_DNA"/>
</dbReference>
<dbReference type="OrthoDB" id="2401543at2759"/>
<feature type="non-terminal residue" evidence="2">
    <location>
        <position position="106"/>
    </location>
</feature>
<feature type="compositionally biased region" description="Polar residues" evidence="1">
    <location>
        <begin position="60"/>
        <end position="100"/>
    </location>
</feature>
<proteinExistence type="predicted"/>
<dbReference type="Proteomes" id="UP000789396">
    <property type="component" value="Unassembled WGS sequence"/>
</dbReference>
<name>A0A9N9KCZ3_9GLOM</name>
<evidence type="ECO:0000256" key="1">
    <source>
        <dbReference type="SAM" id="MobiDB-lite"/>
    </source>
</evidence>
<feature type="non-terminal residue" evidence="2">
    <location>
        <position position="1"/>
    </location>
</feature>
<dbReference type="AlphaFoldDB" id="A0A9N9KCZ3"/>
<accession>A0A9N9KCZ3</accession>